<dbReference type="InterPro" id="IPR031165">
    <property type="entry name" value="GNAT_YJDJ"/>
</dbReference>
<dbReference type="AlphaFoldDB" id="A0A512BDT6"/>
<dbReference type="SUPFAM" id="SSF55729">
    <property type="entry name" value="Acyl-CoA N-acyltransferases (Nat)"/>
    <property type="match status" value="1"/>
</dbReference>
<dbReference type="InterPro" id="IPR016181">
    <property type="entry name" value="Acyl_CoA_acyltransferase"/>
</dbReference>
<accession>A0A512BDT6</accession>
<dbReference type="PANTHER" id="PTHR31435:SF10">
    <property type="entry name" value="BSR4717 PROTEIN"/>
    <property type="match status" value="1"/>
</dbReference>
<dbReference type="Proteomes" id="UP000321513">
    <property type="component" value="Unassembled WGS sequence"/>
</dbReference>
<proteinExistence type="predicted"/>
<dbReference type="PANTHER" id="PTHR31435">
    <property type="entry name" value="PROTEIN NATD1"/>
    <property type="match status" value="1"/>
</dbReference>
<evidence type="ECO:0000313" key="2">
    <source>
        <dbReference type="EMBL" id="GEO10120.1"/>
    </source>
</evidence>
<evidence type="ECO:0000259" key="1">
    <source>
        <dbReference type="PROSITE" id="PS51729"/>
    </source>
</evidence>
<feature type="domain" description="N-acetyltransferase" evidence="1">
    <location>
        <begin position="39"/>
        <end position="124"/>
    </location>
</feature>
<organism evidence="2 3">
    <name type="scientific">Segetibacter aerophilus</name>
    <dbReference type="NCBI Taxonomy" id="670293"/>
    <lineage>
        <taxon>Bacteria</taxon>
        <taxon>Pseudomonadati</taxon>
        <taxon>Bacteroidota</taxon>
        <taxon>Chitinophagia</taxon>
        <taxon>Chitinophagales</taxon>
        <taxon>Chitinophagaceae</taxon>
        <taxon>Segetibacter</taxon>
    </lineage>
</organism>
<protein>
    <recommendedName>
        <fullName evidence="1">N-acetyltransferase domain-containing protein</fullName>
    </recommendedName>
</protein>
<keyword evidence="3" id="KW-1185">Reference proteome</keyword>
<gene>
    <name evidence="2" type="ORF">SAE01_26160</name>
</gene>
<dbReference type="Gene3D" id="3.40.630.30">
    <property type="match status" value="1"/>
</dbReference>
<dbReference type="InterPro" id="IPR045057">
    <property type="entry name" value="Gcn5-rel_NAT"/>
</dbReference>
<name>A0A512BDT6_9BACT</name>
<dbReference type="PROSITE" id="PS51729">
    <property type="entry name" value="GNAT_YJDJ"/>
    <property type="match status" value="1"/>
</dbReference>
<dbReference type="EMBL" id="BJYT01000009">
    <property type="protein sequence ID" value="GEO10120.1"/>
    <property type="molecule type" value="Genomic_DNA"/>
</dbReference>
<dbReference type="Pfam" id="PF14542">
    <property type="entry name" value="Acetyltransf_CG"/>
    <property type="match status" value="1"/>
</dbReference>
<comment type="caution">
    <text evidence="2">The sequence shown here is derived from an EMBL/GenBank/DDBJ whole genome shotgun (WGS) entry which is preliminary data.</text>
</comment>
<sequence>MPSKDVGLFSTEQIFFARFLPLVKSIEKINKQPMTILHKENANEGAFYIEEDGQRLAEMDYRKEKDRIIIQHTEVNESLRGKNVGFQLVERGVEYAREANLKIVPLCVFAKKVLDMHKEFQDVL</sequence>
<evidence type="ECO:0000313" key="3">
    <source>
        <dbReference type="Proteomes" id="UP000321513"/>
    </source>
</evidence>
<reference evidence="2 3" key="1">
    <citation type="submission" date="2019-07" db="EMBL/GenBank/DDBJ databases">
        <title>Whole genome shotgun sequence of Segetibacter aerophilus NBRC 106135.</title>
        <authorList>
            <person name="Hosoyama A."/>
            <person name="Uohara A."/>
            <person name="Ohji S."/>
            <person name="Ichikawa N."/>
        </authorList>
    </citation>
    <scope>NUCLEOTIDE SEQUENCE [LARGE SCALE GENOMIC DNA]</scope>
    <source>
        <strain evidence="2 3">NBRC 106135</strain>
    </source>
</reference>